<dbReference type="Proteomes" id="UP000004095">
    <property type="component" value="Unassembled WGS sequence"/>
</dbReference>
<keyword evidence="3" id="KW-0418">Kinase</keyword>
<dbReference type="OrthoDB" id="9763484at2"/>
<keyword evidence="4" id="KW-1185">Reference proteome</keyword>
<dbReference type="InterPro" id="IPR036457">
    <property type="entry name" value="PPM-type-like_dom_sf"/>
</dbReference>
<reference evidence="3 4" key="1">
    <citation type="submission" date="2007-01" db="EMBL/GenBank/DDBJ databases">
        <authorList>
            <person name="Haygood M."/>
            <person name="Podell S."/>
            <person name="Anderson C."/>
            <person name="Hopkinson B."/>
            <person name="Roe K."/>
            <person name="Barbeau K."/>
            <person name="Gaasterland T."/>
            <person name="Ferriera S."/>
            <person name="Johnson J."/>
            <person name="Kravitz S."/>
            <person name="Beeson K."/>
            <person name="Sutton G."/>
            <person name="Rogers Y.-H."/>
            <person name="Friedman R."/>
            <person name="Frazier M."/>
            <person name="Venter J.C."/>
        </authorList>
    </citation>
    <scope>NUCLEOTIDE SEQUENCE [LARGE SCALE GENOMIC DNA]</scope>
    <source>
        <strain evidence="3 4">ATCC 23134</strain>
    </source>
</reference>
<dbReference type="EMBL" id="AAWS01000020">
    <property type="protein sequence ID" value="EAY27783.1"/>
    <property type="molecule type" value="Genomic_DNA"/>
</dbReference>
<organism evidence="3 4">
    <name type="scientific">Microscilla marina ATCC 23134</name>
    <dbReference type="NCBI Taxonomy" id="313606"/>
    <lineage>
        <taxon>Bacteria</taxon>
        <taxon>Pseudomonadati</taxon>
        <taxon>Bacteroidota</taxon>
        <taxon>Cytophagia</taxon>
        <taxon>Cytophagales</taxon>
        <taxon>Microscillaceae</taxon>
        <taxon>Microscilla</taxon>
    </lineage>
</organism>
<dbReference type="Gene3D" id="3.60.40.10">
    <property type="entry name" value="PPM-type phosphatase domain"/>
    <property type="match status" value="1"/>
</dbReference>
<protein>
    <submittedName>
        <fullName evidence="3">Serine/threonine protein kinases</fullName>
    </submittedName>
</protein>
<dbReference type="AlphaFoldDB" id="A1ZNZ1"/>
<dbReference type="SMART" id="SM00331">
    <property type="entry name" value="PP2C_SIG"/>
    <property type="match status" value="1"/>
</dbReference>
<dbReference type="SUPFAM" id="SSF55781">
    <property type="entry name" value="GAF domain-like"/>
    <property type="match status" value="1"/>
</dbReference>
<keyword evidence="3" id="KW-0723">Serine/threonine-protein kinase</keyword>
<dbReference type="PANTHER" id="PTHR43156">
    <property type="entry name" value="STAGE II SPORULATION PROTEIN E-RELATED"/>
    <property type="match status" value="1"/>
</dbReference>
<comment type="caution">
    <text evidence="3">The sequence shown here is derived from an EMBL/GenBank/DDBJ whole genome shotgun (WGS) entry which is preliminary data.</text>
</comment>
<dbReference type="Gene3D" id="3.30.450.40">
    <property type="match status" value="1"/>
</dbReference>
<dbReference type="GO" id="GO:0004674">
    <property type="term" value="F:protein serine/threonine kinase activity"/>
    <property type="evidence" value="ECO:0007669"/>
    <property type="project" value="UniProtKB-KW"/>
</dbReference>
<evidence type="ECO:0000313" key="4">
    <source>
        <dbReference type="Proteomes" id="UP000004095"/>
    </source>
</evidence>
<keyword evidence="1" id="KW-0378">Hydrolase</keyword>
<evidence type="ECO:0000259" key="2">
    <source>
        <dbReference type="SMART" id="SM00331"/>
    </source>
</evidence>
<proteinExistence type="predicted"/>
<dbReference type="InterPro" id="IPR029016">
    <property type="entry name" value="GAF-like_dom_sf"/>
</dbReference>
<name>A1ZNZ1_MICM2</name>
<evidence type="ECO:0000256" key="1">
    <source>
        <dbReference type="ARBA" id="ARBA00022801"/>
    </source>
</evidence>
<keyword evidence="3" id="KW-0808">Transferase</keyword>
<dbReference type="InterPro" id="IPR052016">
    <property type="entry name" value="Bact_Sigma-Reg"/>
</dbReference>
<dbReference type="PANTHER" id="PTHR43156:SF9">
    <property type="entry name" value="HAMP DOMAIN-CONTAINING PROTEIN"/>
    <property type="match status" value="1"/>
</dbReference>
<accession>A1ZNZ1</accession>
<sequence length="475" mass="54449">MQILTNQPTDEISANDLFFYKNWARFARIMQIQSGQDSENWANHVLQHLIPFVEGFQATFYLKNIEDEEVQLESFRFIGGYAIETDQVKDIIYLGEDTIGLVAKSKEKSYITSQEKEPVFKAVNTTLLIPLYSILTLPIIYQKEVYGVLEILFHKPPMQQFLDFLDKINNNIGANLCLLLKDEKIRLQNKDLNHQLRQTRNHLIISEEFRKLHGSLTESVEYAQNIQNAILPGKSSFGKLFQDYFIIYKPKDIVSGDFYWMVQTINRDKENEKLSKTIFLAVVDCTGHGVPGAFMSMIGTMLLNEIVSRKGIDSPARILKMMHIGVRAALKQSEGQNKDGMDICFCKIKPQDDGQQEVTFAGAKRPLYYSEDNQLFKKPGTRRSIGGDSQTRSEPFVNHTIMLSTGDKLFLSTDGFKDVASPKRRNFGQQRLELLLQQGLEDTLQAHRELLLTRLKQHQQDAQQRDDITLIGVQL</sequence>
<evidence type="ECO:0000313" key="3">
    <source>
        <dbReference type="EMBL" id="EAY27783.1"/>
    </source>
</evidence>
<dbReference type="GO" id="GO:0016791">
    <property type="term" value="F:phosphatase activity"/>
    <property type="evidence" value="ECO:0007669"/>
    <property type="project" value="TreeGrafter"/>
</dbReference>
<dbReference type="RefSeq" id="WP_002698731.1">
    <property type="nucleotide sequence ID" value="NZ_AAWS01000020.1"/>
</dbReference>
<gene>
    <name evidence="3" type="ORF">M23134_00223</name>
</gene>
<dbReference type="Pfam" id="PF07228">
    <property type="entry name" value="SpoIIE"/>
    <property type="match status" value="1"/>
</dbReference>
<dbReference type="SUPFAM" id="SSF81606">
    <property type="entry name" value="PP2C-like"/>
    <property type="match status" value="1"/>
</dbReference>
<dbReference type="InterPro" id="IPR001932">
    <property type="entry name" value="PPM-type_phosphatase-like_dom"/>
</dbReference>
<feature type="domain" description="PPM-type phosphatase" evidence="2">
    <location>
        <begin position="243"/>
        <end position="475"/>
    </location>
</feature>
<dbReference type="eggNOG" id="COG2208">
    <property type="taxonomic scope" value="Bacteria"/>
</dbReference>